<evidence type="ECO:0000256" key="1">
    <source>
        <dbReference type="SAM" id="Coils"/>
    </source>
</evidence>
<gene>
    <name evidence="2" type="ORF">NC653_030268</name>
</gene>
<dbReference type="Proteomes" id="UP001164929">
    <property type="component" value="Chromosome 13"/>
</dbReference>
<protein>
    <submittedName>
        <fullName evidence="2">Uncharacterized protein</fullName>
    </submittedName>
</protein>
<accession>A0AAD6Q007</accession>
<proteinExistence type="predicted"/>
<dbReference type="AlphaFoldDB" id="A0AAD6Q007"/>
<feature type="coiled-coil region" evidence="1">
    <location>
        <begin position="23"/>
        <end position="50"/>
    </location>
</feature>
<reference evidence="2" key="1">
    <citation type="journal article" date="2023" name="Mol. Ecol. Resour.">
        <title>Chromosome-level genome assembly of a triploid poplar Populus alba 'Berolinensis'.</title>
        <authorList>
            <person name="Chen S."/>
            <person name="Yu Y."/>
            <person name="Wang X."/>
            <person name="Wang S."/>
            <person name="Zhang T."/>
            <person name="Zhou Y."/>
            <person name="He R."/>
            <person name="Meng N."/>
            <person name="Wang Y."/>
            <person name="Liu W."/>
            <person name="Liu Z."/>
            <person name="Liu J."/>
            <person name="Guo Q."/>
            <person name="Huang H."/>
            <person name="Sederoff R.R."/>
            <person name="Wang G."/>
            <person name="Qu G."/>
            <person name="Chen S."/>
        </authorList>
    </citation>
    <scope>NUCLEOTIDE SEQUENCE</scope>
    <source>
        <strain evidence="2">SC-2020</strain>
    </source>
</reference>
<organism evidence="2 3">
    <name type="scientific">Populus alba x Populus x berolinensis</name>
    <dbReference type="NCBI Taxonomy" id="444605"/>
    <lineage>
        <taxon>Eukaryota</taxon>
        <taxon>Viridiplantae</taxon>
        <taxon>Streptophyta</taxon>
        <taxon>Embryophyta</taxon>
        <taxon>Tracheophyta</taxon>
        <taxon>Spermatophyta</taxon>
        <taxon>Magnoliopsida</taxon>
        <taxon>eudicotyledons</taxon>
        <taxon>Gunneridae</taxon>
        <taxon>Pentapetalae</taxon>
        <taxon>rosids</taxon>
        <taxon>fabids</taxon>
        <taxon>Malpighiales</taxon>
        <taxon>Salicaceae</taxon>
        <taxon>Saliceae</taxon>
        <taxon>Populus</taxon>
    </lineage>
</organism>
<dbReference type="EMBL" id="JAQIZT010000013">
    <property type="protein sequence ID" value="KAJ6974139.1"/>
    <property type="molecule type" value="Genomic_DNA"/>
</dbReference>
<sequence>MANIPIGEVLTFLWNVIKEPVVYIDYEQNLRDLETKIDELLHLKNDLTGKVQMAEVQSTKSQVTGWVFKG</sequence>
<name>A0AAD6Q007_9ROSI</name>
<keyword evidence="1" id="KW-0175">Coiled coil</keyword>
<evidence type="ECO:0000313" key="3">
    <source>
        <dbReference type="Proteomes" id="UP001164929"/>
    </source>
</evidence>
<evidence type="ECO:0000313" key="2">
    <source>
        <dbReference type="EMBL" id="KAJ6974139.1"/>
    </source>
</evidence>
<comment type="caution">
    <text evidence="2">The sequence shown here is derived from an EMBL/GenBank/DDBJ whole genome shotgun (WGS) entry which is preliminary data.</text>
</comment>
<keyword evidence="3" id="KW-1185">Reference proteome</keyword>